<evidence type="ECO:0000256" key="6">
    <source>
        <dbReference type="ARBA" id="ARBA00022989"/>
    </source>
</evidence>
<keyword evidence="4" id="KW-1003">Cell membrane</keyword>
<evidence type="ECO:0000256" key="3">
    <source>
        <dbReference type="ARBA" id="ARBA00022448"/>
    </source>
</evidence>
<dbReference type="NCBIfam" id="NF037981">
    <property type="entry name" value="NCS2_1"/>
    <property type="match status" value="1"/>
</dbReference>
<dbReference type="AlphaFoldDB" id="S0P1J1"/>
<evidence type="ECO:0000256" key="4">
    <source>
        <dbReference type="ARBA" id="ARBA00022475"/>
    </source>
</evidence>
<feature type="transmembrane region" description="Helical" evidence="8">
    <location>
        <begin position="394"/>
        <end position="417"/>
    </location>
</feature>
<feature type="transmembrane region" description="Helical" evidence="8">
    <location>
        <begin position="40"/>
        <end position="58"/>
    </location>
</feature>
<dbReference type="PATRIC" id="fig|1140003.3.peg.874"/>
<comment type="subcellular location">
    <subcellularLocation>
        <location evidence="1">Cell membrane</location>
        <topology evidence="1">Multi-pass membrane protein</topology>
    </subcellularLocation>
</comment>
<accession>S0P1J1</accession>
<name>S0P1J1_9ENTE</name>
<dbReference type="PANTHER" id="PTHR42810">
    <property type="entry name" value="PURINE PERMEASE C1399.01C-RELATED"/>
    <property type="match status" value="1"/>
</dbReference>
<feature type="transmembrane region" description="Helical" evidence="8">
    <location>
        <begin position="154"/>
        <end position="174"/>
    </location>
</feature>
<evidence type="ECO:0000256" key="5">
    <source>
        <dbReference type="ARBA" id="ARBA00022692"/>
    </source>
</evidence>
<dbReference type="PANTHER" id="PTHR42810:SF4">
    <property type="entry name" value="URIC ACID TRANSPORTER UACT"/>
    <property type="match status" value="1"/>
</dbReference>
<dbReference type="PROSITE" id="PS01116">
    <property type="entry name" value="XANTH_URACIL_PERMASE"/>
    <property type="match status" value="1"/>
</dbReference>
<organism evidence="9 10">
    <name type="scientific">Enterococcus sulfureus ATCC 49903</name>
    <dbReference type="NCBI Taxonomy" id="1140003"/>
    <lineage>
        <taxon>Bacteria</taxon>
        <taxon>Bacillati</taxon>
        <taxon>Bacillota</taxon>
        <taxon>Bacilli</taxon>
        <taxon>Lactobacillales</taxon>
        <taxon>Enterococcaceae</taxon>
        <taxon>Enterococcus</taxon>
    </lineage>
</organism>
<sequence length="434" mass="45999">MPTHHTKASLIGIQHLLAMYAGAIAVPLLIGTGLGLSSEALTYLLSIDILMCGVATLLQVTMSRYFGIGLPVMLGCAIQGVGPAILIGQQYGLPAVFGAVIAAGVFLMVFARLFSKIKRLFPPIVTGTVITTIGLTLIPVAIEKMGGGNQSGENFGSFMTLLQAFITIALILVVQGFGKGFIRSISVLIGLVGGTLFTMLTTGISTQPIQQATLFQVPKLFYFGMPTFHLVPIVLMIIIVTVCMVESTGVYFALAELSGKELSTKDLERAYRTEGFAILLGGLVNTFPHTGFSQNVGLVQLSKITSRKPIVIAGSLLVVLGLFPKVGAVAQVIPEPVLGGGMLVMFGMVAVAGLRMLSQTDFSDERNLLTVAISLGFGLGFNMMPTLFAHFPEAIQMFTSNGIVMSSISAVCLNSVFHINKRKQNKMSIADTSL</sequence>
<dbReference type="Pfam" id="PF00860">
    <property type="entry name" value="Xan_ur_permease"/>
    <property type="match status" value="1"/>
</dbReference>
<feature type="transmembrane region" description="Helical" evidence="8">
    <location>
        <begin position="369"/>
        <end position="388"/>
    </location>
</feature>
<dbReference type="OrthoDB" id="9805749at2"/>
<evidence type="ECO:0000256" key="8">
    <source>
        <dbReference type="SAM" id="Phobius"/>
    </source>
</evidence>
<feature type="transmembrane region" description="Helical" evidence="8">
    <location>
        <begin position="310"/>
        <end position="333"/>
    </location>
</feature>
<protein>
    <submittedName>
        <fullName evidence="9">Xanthine permease</fullName>
    </submittedName>
</protein>
<reference evidence="9 10" key="1">
    <citation type="submission" date="2013-03" db="EMBL/GenBank/DDBJ databases">
        <title>The Genome Sequence of Enterococcus sulfureus ATCC_49903 (PacBio/Illumina hybrid assembly).</title>
        <authorList>
            <consortium name="The Broad Institute Genomics Platform"/>
            <consortium name="The Broad Institute Genome Sequencing Center for Infectious Disease"/>
            <person name="Earl A."/>
            <person name="Russ C."/>
            <person name="Gilmore M."/>
            <person name="Surin D."/>
            <person name="Walker B."/>
            <person name="Young S."/>
            <person name="Zeng Q."/>
            <person name="Gargeya S."/>
            <person name="Fitzgerald M."/>
            <person name="Haas B."/>
            <person name="Abouelleil A."/>
            <person name="Allen A.W."/>
            <person name="Alvarado L."/>
            <person name="Arachchi H.M."/>
            <person name="Berlin A.M."/>
            <person name="Chapman S.B."/>
            <person name="Gainer-Dewar J."/>
            <person name="Goldberg J."/>
            <person name="Griggs A."/>
            <person name="Gujja S."/>
            <person name="Hansen M."/>
            <person name="Howarth C."/>
            <person name="Imamovic A."/>
            <person name="Ireland A."/>
            <person name="Larimer J."/>
            <person name="McCowan C."/>
            <person name="Murphy C."/>
            <person name="Pearson M."/>
            <person name="Poon T.W."/>
            <person name="Priest M."/>
            <person name="Roberts A."/>
            <person name="Saif S."/>
            <person name="Shea T."/>
            <person name="Sisk P."/>
            <person name="Sykes S."/>
            <person name="Wortman J."/>
            <person name="Nusbaum C."/>
            <person name="Birren B."/>
        </authorList>
    </citation>
    <scope>NUCLEOTIDE SEQUENCE [LARGE SCALE GENOMIC DNA]</scope>
    <source>
        <strain evidence="9 10">ATCC 49903</strain>
    </source>
</reference>
<dbReference type="STRING" id="1140003.OMY_00918"/>
<keyword evidence="7 8" id="KW-0472">Membrane</keyword>
<dbReference type="InterPro" id="IPR017588">
    <property type="entry name" value="UacT-like"/>
</dbReference>
<feature type="transmembrane region" description="Helical" evidence="8">
    <location>
        <begin position="12"/>
        <end position="34"/>
    </location>
</feature>
<feature type="transmembrane region" description="Helical" evidence="8">
    <location>
        <begin position="181"/>
        <end position="200"/>
    </location>
</feature>
<comment type="caution">
    <text evidence="9">The sequence shown here is derived from an EMBL/GenBank/DDBJ whole genome shotgun (WGS) entry which is preliminary data.</text>
</comment>
<feature type="transmembrane region" description="Helical" evidence="8">
    <location>
        <begin position="65"/>
        <end position="87"/>
    </location>
</feature>
<dbReference type="EMBL" id="ASWO01000005">
    <property type="protein sequence ID" value="EOT84035.1"/>
    <property type="molecule type" value="Genomic_DNA"/>
</dbReference>
<keyword evidence="10" id="KW-1185">Reference proteome</keyword>
<dbReference type="GO" id="GO:0005886">
    <property type="term" value="C:plasma membrane"/>
    <property type="evidence" value="ECO:0007669"/>
    <property type="project" value="UniProtKB-SubCell"/>
</dbReference>
<keyword evidence="6 8" id="KW-1133">Transmembrane helix</keyword>
<proteinExistence type="inferred from homology"/>
<evidence type="ECO:0000313" key="9">
    <source>
        <dbReference type="EMBL" id="EOT84035.1"/>
    </source>
</evidence>
<dbReference type="InterPro" id="IPR006043">
    <property type="entry name" value="NCS2"/>
</dbReference>
<dbReference type="GO" id="GO:0042907">
    <property type="term" value="F:xanthine transmembrane transporter activity"/>
    <property type="evidence" value="ECO:0007669"/>
    <property type="project" value="TreeGrafter"/>
</dbReference>
<dbReference type="RefSeq" id="WP_016185370.1">
    <property type="nucleotide sequence ID" value="NZ_ASWO01000005.1"/>
</dbReference>
<comment type="similarity">
    <text evidence="2">Belongs to the nucleobase:cation symporter-2 (NCS2) (TC 2.A.40) family.</text>
</comment>
<feature type="transmembrane region" description="Helical" evidence="8">
    <location>
        <begin position="220"/>
        <end position="245"/>
    </location>
</feature>
<feature type="transmembrane region" description="Helical" evidence="8">
    <location>
        <begin position="339"/>
        <end position="357"/>
    </location>
</feature>
<dbReference type="NCBIfam" id="TIGR03173">
    <property type="entry name" value="pbuX"/>
    <property type="match status" value="1"/>
</dbReference>
<evidence type="ECO:0000256" key="2">
    <source>
        <dbReference type="ARBA" id="ARBA00008821"/>
    </source>
</evidence>
<gene>
    <name evidence="9" type="ORF">I573_01760</name>
</gene>
<evidence type="ECO:0000256" key="7">
    <source>
        <dbReference type="ARBA" id="ARBA00023136"/>
    </source>
</evidence>
<dbReference type="InterPro" id="IPR006042">
    <property type="entry name" value="Xan_ur_permease"/>
</dbReference>
<feature type="transmembrane region" description="Helical" evidence="8">
    <location>
        <begin position="120"/>
        <end position="142"/>
    </location>
</feature>
<dbReference type="Proteomes" id="UP000015961">
    <property type="component" value="Unassembled WGS sequence"/>
</dbReference>
<dbReference type="NCBIfam" id="TIGR00801">
    <property type="entry name" value="ncs2"/>
    <property type="match status" value="1"/>
</dbReference>
<feature type="transmembrane region" description="Helical" evidence="8">
    <location>
        <begin position="93"/>
        <end position="113"/>
    </location>
</feature>
<keyword evidence="5 8" id="KW-0812">Transmembrane</keyword>
<keyword evidence="3" id="KW-0813">Transport</keyword>
<dbReference type="eggNOG" id="COG2233">
    <property type="taxonomic scope" value="Bacteria"/>
</dbReference>
<evidence type="ECO:0000313" key="10">
    <source>
        <dbReference type="Proteomes" id="UP000015961"/>
    </source>
</evidence>
<evidence type="ECO:0000256" key="1">
    <source>
        <dbReference type="ARBA" id="ARBA00004651"/>
    </source>
</evidence>